<dbReference type="PANTHER" id="PTHR12631:SF10">
    <property type="entry name" value="BETA-XYLOSIDASE-LIKE PROTEIN-RELATED"/>
    <property type="match status" value="1"/>
</dbReference>
<dbReference type="AlphaFoldDB" id="A0A193SF14"/>
<evidence type="ECO:0000313" key="5">
    <source>
        <dbReference type="EMBL" id="CZQ25161.1"/>
    </source>
</evidence>
<dbReference type="InterPro" id="IPR051923">
    <property type="entry name" value="Glycosyl_Hydrolase_39"/>
</dbReference>
<reference evidence="5" key="2">
    <citation type="submission" date="2016-06" db="EMBL/GenBank/DDBJ databases">
        <title>Towards a vaccine: An investigation of Klebsiella pneumoniae surface antigens.</title>
        <authorList>
            <person name="Follador R."/>
            <person name="Heinz E."/>
            <person name="Wyres K.L."/>
            <person name="Ellington M.J."/>
            <person name="Kowarik M."/>
            <person name="Holt K.E."/>
            <person name="Thomson N.R."/>
        </authorList>
    </citation>
    <scope>NUCLEOTIDE SEQUENCE</scope>
    <source>
        <strain evidence="5">AKPRH103996</strain>
    </source>
</reference>
<comment type="similarity">
    <text evidence="3">Belongs to the glycosyl hydrolase 5 (cellulase A) family.</text>
</comment>
<dbReference type="Pfam" id="PF00150">
    <property type="entry name" value="Cellulase"/>
    <property type="match status" value="1"/>
</dbReference>
<dbReference type="SUPFAM" id="SSF51445">
    <property type="entry name" value="(Trans)glycosidases"/>
    <property type="match status" value="1"/>
</dbReference>
<keyword evidence="2 3" id="KW-0326">Glycosidase</keyword>
<evidence type="ECO:0000256" key="2">
    <source>
        <dbReference type="ARBA" id="ARBA00023295"/>
    </source>
</evidence>
<feature type="domain" description="Glycoside hydrolase family 5" evidence="4">
    <location>
        <begin position="23"/>
        <end position="277"/>
    </location>
</feature>
<name>A0A193SF14_KLEPN</name>
<dbReference type="InterPro" id="IPR001547">
    <property type="entry name" value="Glyco_hydro_5"/>
</dbReference>
<reference evidence="5" key="1">
    <citation type="submission" date="2016-02" db="EMBL/GenBank/DDBJ databases">
        <authorList>
            <person name="Wen L."/>
            <person name="He K."/>
            <person name="Yang H."/>
        </authorList>
    </citation>
    <scope>NUCLEOTIDE SEQUENCE</scope>
    <source>
        <strain evidence="5">AKPRH103996</strain>
    </source>
</reference>
<dbReference type="InterPro" id="IPR017853">
    <property type="entry name" value="GH"/>
</dbReference>
<gene>
    <name evidence="5" type="primary">wcuC</name>
</gene>
<dbReference type="GO" id="GO:0000272">
    <property type="term" value="P:polysaccharide catabolic process"/>
    <property type="evidence" value="ECO:0007669"/>
    <property type="project" value="InterPro"/>
</dbReference>
<sequence length="408" mass="47356">MRNILFWLLFLPLFSIAIADEGKLYGVNIHANNYKLSDDKILELIKQSGFNSFRQEFSWESLEKVKGQYIIQNKNIIKDQVIDKASAYGIKPILILDYGNSKYDNGNYPVTENSITGFVNYARWLASRYKGKVFIYEIWNEWTLGTGMKNKKSIPDEGHYFELVKRTSMALKEIDPNIKVIAGSFNPTSGKGRILKYKDIDWFMKLVQLGILNYIDGVSIHPYSFLNSNLKLRTPEDNYSNIVLLEKKIKETAKSDKEIPIYITEMGVSNFSGNGGVSEEVSADFIVKYTALISTLPYVKGIWWYDLVDDGDNKNDKEHNFGFYKKDLSKKKVVNEFRRLINSNSVDKMTYCNVDISQKRVEFIVKDIDNNSRCSQLEWERIPLQQYNRLYRDFEKCDGCNKISIDRN</sequence>
<protein>
    <submittedName>
        <fullName evidence="5">Glycosyl hydrolase family 5</fullName>
    </submittedName>
</protein>
<dbReference type="PANTHER" id="PTHR12631">
    <property type="entry name" value="ALPHA-L-IDURONIDASE"/>
    <property type="match status" value="1"/>
</dbReference>
<proteinExistence type="inferred from homology"/>
<organism evidence="5">
    <name type="scientific">Klebsiella pneumoniae</name>
    <dbReference type="NCBI Taxonomy" id="573"/>
    <lineage>
        <taxon>Bacteria</taxon>
        <taxon>Pseudomonadati</taxon>
        <taxon>Pseudomonadota</taxon>
        <taxon>Gammaproteobacteria</taxon>
        <taxon>Enterobacterales</taxon>
        <taxon>Enterobacteriaceae</taxon>
        <taxon>Klebsiella/Raoultella group</taxon>
        <taxon>Klebsiella</taxon>
        <taxon>Klebsiella pneumoniae complex</taxon>
    </lineage>
</organism>
<evidence type="ECO:0000259" key="4">
    <source>
        <dbReference type="Pfam" id="PF00150"/>
    </source>
</evidence>
<dbReference type="EMBL" id="LT174591">
    <property type="protein sequence ID" value="CZQ25161.1"/>
    <property type="molecule type" value="Genomic_DNA"/>
</dbReference>
<dbReference type="GO" id="GO:0004553">
    <property type="term" value="F:hydrolase activity, hydrolyzing O-glycosyl compounds"/>
    <property type="evidence" value="ECO:0007669"/>
    <property type="project" value="InterPro"/>
</dbReference>
<dbReference type="RefSeq" id="WP_049024841.1">
    <property type="nucleotide sequence ID" value="NZ_BIIF01000001.1"/>
</dbReference>
<accession>A0A193SF14</accession>
<evidence type="ECO:0000256" key="1">
    <source>
        <dbReference type="ARBA" id="ARBA00022801"/>
    </source>
</evidence>
<evidence type="ECO:0000256" key="3">
    <source>
        <dbReference type="RuleBase" id="RU361153"/>
    </source>
</evidence>
<dbReference type="Gene3D" id="3.20.20.80">
    <property type="entry name" value="Glycosidases"/>
    <property type="match status" value="1"/>
</dbReference>
<keyword evidence="1 3" id="KW-0378">Hydrolase</keyword>